<dbReference type="Proteomes" id="UP001501444">
    <property type="component" value="Unassembled WGS sequence"/>
</dbReference>
<reference evidence="2" key="1">
    <citation type="journal article" date="2019" name="Int. J. Syst. Evol. Microbiol.">
        <title>The Global Catalogue of Microorganisms (GCM) 10K type strain sequencing project: providing services to taxonomists for standard genome sequencing and annotation.</title>
        <authorList>
            <consortium name="The Broad Institute Genomics Platform"/>
            <consortium name="The Broad Institute Genome Sequencing Center for Infectious Disease"/>
            <person name="Wu L."/>
            <person name="Ma J."/>
        </authorList>
    </citation>
    <scope>NUCLEOTIDE SEQUENCE [LARGE SCALE GENOMIC DNA]</scope>
    <source>
        <strain evidence="2">JCM 3272</strain>
    </source>
</reference>
<evidence type="ECO:0000313" key="2">
    <source>
        <dbReference type="Proteomes" id="UP001501444"/>
    </source>
</evidence>
<organism evidence="1 2">
    <name type="scientific">Dactylosporangium salmoneum</name>
    <dbReference type="NCBI Taxonomy" id="53361"/>
    <lineage>
        <taxon>Bacteria</taxon>
        <taxon>Bacillati</taxon>
        <taxon>Actinomycetota</taxon>
        <taxon>Actinomycetes</taxon>
        <taxon>Micromonosporales</taxon>
        <taxon>Micromonosporaceae</taxon>
        <taxon>Dactylosporangium</taxon>
    </lineage>
</organism>
<protein>
    <submittedName>
        <fullName evidence="1">Uncharacterized protein</fullName>
    </submittedName>
</protein>
<keyword evidence="2" id="KW-1185">Reference proteome</keyword>
<dbReference type="EMBL" id="BAAARV010000049">
    <property type="protein sequence ID" value="GAA2360925.1"/>
    <property type="molecule type" value="Genomic_DNA"/>
</dbReference>
<comment type="caution">
    <text evidence="1">The sequence shown here is derived from an EMBL/GenBank/DDBJ whole genome shotgun (WGS) entry which is preliminary data.</text>
</comment>
<name>A0ABP5TSZ5_9ACTN</name>
<sequence length="233" mass="26419">MLDDMHDLRAAVARFQTSAVVAGVPWHDMQERPGNLTAGELCRVLGVDRIPEQILWLNGEALPYGRVLPAGAFPARWDDAGQLLDALSASVGVPFFWRHQLPVLWYERVVFTFVVTGDREGEIWRYQFEPDDWNPVRAAPSLLAMFTEWNRGFDAGVYARQEWDDWLHVDAGALHGHALDSLAFPVHISQYDQGELLRRRQAECGVDLAVAEDFEHIEALTDEVDAVRKSLRL</sequence>
<accession>A0ABP5TSZ5</accession>
<dbReference type="RefSeq" id="WP_344615519.1">
    <property type="nucleotide sequence ID" value="NZ_BAAARV010000049.1"/>
</dbReference>
<gene>
    <name evidence="1" type="ORF">GCM10010170_056090</name>
</gene>
<proteinExistence type="predicted"/>
<evidence type="ECO:0000313" key="1">
    <source>
        <dbReference type="EMBL" id="GAA2360925.1"/>
    </source>
</evidence>